<dbReference type="EMBL" id="JAKKPZ010000018">
    <property type="protein sequence ID" value="KAI1712419.1"/>
    <property type="molecule type" value="Genomic_DNA"/>
</dbReference>
<gene>
    <name evidence="1" type="ORF">DdX_09504</name>
</gene>
<dbReference type="Proteomes" id="UP001201812">
    <property type="component" value="Unassembled WGS sequence"/>
</dbReference>
<proteinExistence type="predicted"/>
<evidence type="ECO:0000313" key="2">
    <source>
        <dbReference type="Proteomes" id="UP001201812"/>
    </source>
</evidence>
<evidence type="ECO:0000313" key="1">
    <source>
        <dbReference type="EMBL" id="KAI1712419.1"/>
    </source>
</evidence>
<name>A0AAD4R5Y3_9BILA</name>
<reference evidence="1" key="1">
    <citation type="submission" date="2022-01" db="EMBL/GenBank/DDBJ databases">
        <title>Genome Sequence Resource for Two Populations of Ditylenchus destructor, the Migratory Endoparasitic Phytonematode.</title>
        <authorList>
            <person name="Zhang H."/>
            <person name="Lin R."/>
            <person name="Xie B."/>
        </authorList>
    </citation>
    <scope>NUCLEOTIDE SEQUENCE</scope>
    <source>
        <strain evidence="1">BazhouSP</strain>
    </source>
</reference>
<accession>A0AAD4R5Y3</accession>
<protein>
    <submittedName>
        <fullName evidence="1">Uncharacterized protein</fullName>
    </submittedName>
</protein>
<organism evidence="1 2">
    <name type="scientific">Ditylenchus destructor</name>
    <dbReference type="NCBI Taxonomy" id="166010"/>
    <lineage>
        <taxon>Eukaryota</taxon>
        <taxon>Metazoa</taxon>
        <taxon>Ecdysozoa</taxon>
        <taxon>Nematoda</taxon>
        <taxon>Chromadorea</taxon>
        <taxon>Rhabditida</taxon>
        <taxon>Tylenchina</taxon>
        <taxon>Tylenchomorpha</taxon>
        <taxon>Sphaerularioidea</taxon>
        <taxon>Anguinidae</taxon>
        <taxon>Anguininae</taxon>
        <taxon>Ditylenchus</taxon>
    </lineage>
</organism>
<comment type="caution">
    <text evidence="1">The sequence shown here is derived from an EMBL/GenBank/DDBJ whole genome shotgun (WGS) entry which is preliminary data.</text>
</comment>
<dbReference type="AlphaFoldDB" id="A0AAD4R5Y3"/>
<keyword evidence="2" id="KW-1185">Reference proteome</keyword>
<sequence length="151" mass="16611">MAANFPAHAAVLEAALSPPRLQLEPSDFITFKSDNLTSAPVDLDMEIKNTTAVRQVYKRPLLTPLACNYVLAQIQIAICLRGTLIYGILSGICGSYQVGGSKDRIGPAIKVPALMSTLKVFFPQRFLNIKATSYLLQCAHRKNILIYDDKN</sequence>